<dbReference type="PANTHER" id="PTHR43611:SF3">
    <property type="entry name" value="FLAVIN MONONUCLEOTIDE HYDROLASE 1, CHLOROPLATIC"/>
    <property type="match status" value="1"/>
</dbReference>
<dbReference type="InterPro" id="IPR006439">
    <property type="entry name" value="HAD-SF_hydro_IA"/>
</dbReference>
<proteinExistence type="predicted"/>
<dbReference type="CDD" id="cd02603">
    <property type="entry name" value="HAD_sEH-N_like"/>
    <property type="match status" value="1"/>
</dbReference>
<dbReference type="Gene3D" id="3.40.50.1000">
    <property type="entry name" value="HAD superfamily/HAD-like"/>
    <property type="match status" value="1"/>
</dbReference>
<evidence type="ECO:0008006" key="3">
    <source>
        <dbReference type="Google" id="ProtNLM"/>
    </source>
</evidence>
<reference evidence="1 2" key="1">
    <citation type="journal article" date="2016" name="Nat. Commun.">
        <title>Thousands of microbial genomes shed light on interconnected biogeochemical processes in an aquifer system.</title>
        <authorList>
            <person name="Anantharaman K."/>
            <person name="Brown C.T."/>
            <person name="Hug L.A."/>
            <person name="Sharon I."/>
            <person name="Castelle C.J."/>
            <person name="Probst A.J."/>
            <person name="Thomas B.C."/>
            <person name="Singh A."/>
            <person name="Wilkins M.J."/>
            <person name="Karaoz U."/>
            <person name="Brodie E.L."/>
            <person name="Williams K.H."/>
            <person name="Hubbard S.S."/>
            <person name="Banfield J.F."/>
        </authorList>
    </citation>
    <scope>NUCLEOTIDE SEQUENCE [LARGE SCALE GENOMIC DNA]</scope>
</reference>
<dbReference type="Proteomes" id="UP000178935">
    <property type="component" value="Unassembled WGS sequence"/>
</dbReference>
<dbReference type="EMBL" id="MHPU01000012">
    <property type="protein sequence ID" value="OGZ89055.1"/>
    <property type="molecule type" value="Genomic_DNA"/>
</dbReference>
<dbReference type="PANTHER" id="PTHR43611">
    <property type="entry name" value="ALPHA-D-GLUCOSE 1-PHOSPHATE PHOSPHATASE"/>
    <property type="match status" value="1"/>
</dbReference>
<dbReference type="Pfam" id="PF00702">
    <property type="entry name" value="Hydrolase"/>
    <property type="match status" value="1"/>
</dbReference>
<protein>
    <recommendedName>
        <fullName evidence="3">HAD family phosphatase</fullName>
    </recommendedName>
</protein>
<dbReference type="NCBIfam" id="TIGR01509">
    <property type="entry name" value="HAD-SF-IA-v3"/>
    <property type="match status" value="1"/>
</dbReference>
<dbReference type="SUPFAM" id="SSF56784">
    <property type="entry name" value="HAD-like"/>
    <property type="match status" value="1"/>
</dbReference>
<dbReference type="SFLD" id="SFLDG01129">
    <property type="entry name" value="C1.5:_HAD__Beta-PGM__Phosphata"/>
    <property type="match status" value="1"/>
</dbReference>
<dbReference type="Gene3D" id="1.10.150.240">
    <property type="entry name" value="Putative phosphatase, domain 2"/>
    <property type="match status" value="1"/>
</dbReference>
<gene>
    <name evidence="1" type="ORF">A2561_05410</name>
</gene>
<sequence length="205" mass="23877">MIKIVIFDYAGVVKKSRELSLDIVDLYKISVEEYEKFIPQLKPIIEKFYKGLIGEEKFWIEFSGAMGKVVPEKCRENAKKIYKDKLVFFPEVIGLIEKLKSKGFRLSILSNMFPYQAEIIKEINGCSLFDDIFFSCERGLKKPDLEFYELVIREMNVMPQECLFIDDKEENLLPAEKLGMETVLAKKPVQIVEDVWAIIKSENKI</sequence>
<organism evidence="1 2">
    <name type="scientific">Candidatus Staskawiczbacteria bacterium RIFOXYD1_FULL_32_13</name>
    <dbReference type="NCBI Taxonomy" id="1802234"/>
    <lineage>
        <taxon>Bacteria</taxon>
        <taxon>Candidatus Staskawicziibacteriota</taxon>
    </lineage>
</organism>
<dbReference type="SFLD" id="SFLDS00003">
    <property type="entry name" value="Haloacid_Dehalogenase"/>
    <property type="match status" value="1"/>
</dbReference>
<evidence type="ECO:0000313" key="2">
    <source>
        <dbReference type="Proteomes" id="UP000178935"/>
    </source>
</evidence>
<dbReference type="InterPro" id="IPR036412">
    <property type="entry name" value="HAD-like_sf"/>
</dbReference>
<accession>A0A1G2JPJ9</accession>
<dbReference type="PRINTS" id="PR00413">
    <property type="entry name" value="HADHALOGNASE"/>
</dbReference>
<comment type="caution">
    <text evidence="1">The sequence shown here is derived from an EMBL/GenBank/DDBJ whole genome shotgun (WGS) entry which is preliminary data.</text>
</comment>
<evidence type="ECO:0000313" key="1">
    <source>
        <dbReference type="EMBL" id="OGZ89055.1"/>
    </source>
</evidence>
<name>A0A1G2JPJ9_9BACT</name>
<dbReference type="InterPro" id="IPR023198">
    <property type="entry name" value="PGP-like_dom2"/>
</dbReference>
<dbReference type="AlphaFoldDB" id="A0A1G2JPJ9"/>
<dbReference type="InterPro" id="IPR023214">
    <property type="entry name" value="HAD_sf"/>
</dbReference>